<name>A0A0E0DA46_9ORYZ</name>
<reference evidence="2" key="1">
    <citation type="submission" date="2015-04" db="UniProtKB">
        <authorList>
            <consortium name="EnsemblPlants"/>
        </authorList>
    </citation>
    <scope>IDENTIFICATION</scope>
</reference>
<protein>
    <submittedName>
        <fullName evidence="2">Uncharacterized protein</fullName>
    </submittedName>
</protein>
<dbReference type="Gramene" id="OMERI04G00790.1">
    <property type="protein sequence ID" value="OMERI04G00790.1"/>
    <property type="gene ID" value="OMERI04G00790"/>
</dbReference>
<sequence>MGKTPQGGFLRHGCDNLRPGPGTVVEYTVVPFFPNRPSAKSHNRIKPTTALPRNLEPTRAVPLMKGNSAREETLKKAED</sequence>
<feature type="compositionally biased region" description="Basic and acidic residues" evidence="1">
    <location>
        <begin position="68"/>
        <end position="79"/>
    </location>
</feature>
<proteinExistence type="predicted"/>
<organism evidence="2">
    <name type="scientific">Oryza meridionalis</name>
    <dbReference type="NCBI Taxonomy" id="40149"/>
    <lineage>
        <taxon>Eukaryota</taxon>
        <taxon>Viridiplantae</taxon>
        <taxon>Streptophyta</taxon>
        <taxon>Embryophyta</taxon>
        <taxon>Tracheophyta</taxon>
        <taxon>Spermatophyta</taxon>
        <taxon>Magnoliopsida</taxon>
        <taxon>Liliopsida</taxon>
        <taxon>Poales</taxon>
        <taxon>Poaceae</taxon>
        <taxon>BOP clade</taxon>
        <taxon>Oryzoideae</taxon>
        <taxon>Oryzeae</taxon>
        <taxon>Oryzinae</taxon>
        <taxon>Oryza</taxon>
    </lineage>
</organism>
<dbReference type="Proteomes" id="UP000008021">
    <property type="component" value="Chromosome 4"/>
</dbReference>
<dbReference type="EnsemblPlants" id="OMERI04G00790.1">
    <property type="protein sequence ID" value="OMERI04G00790.1"/>
    <property type="gene ID" value="OMERI04G00790"/>
</dbReference>
<dbReference type="AlphaFoldDB" id="A0A0E0DA46"/>
<evidence type="ECO:0000256" key="1">
    <source>
        <dbReference type="SAM" id="MobiDB-lite"/>
    </source>
</evidence>
<keyword evidence="3" id="KW-1185">Reference proteome</keyword>
<evidence type="ECO:0000313" key="3">
    <source>
        <dbReference type="Proteomes" id="UP000008021"/>
    </source>
</evidence>
<evidence type="ECO:0000313" key="2">
    <source>
        <dbReference type="EnsemblPlants" id="OMERI04G00790.1"/>
    </source>
</evidence>
<dbReference type="HOGENOM" id="CLU_197059_0_0_1"/>
<accession>A0A0E0DA46</accession>
<reference evidence="2" key="2">
    <citation type="submission" date="2018-05" db="EMBL/GenBank/DDBJ databases">
        <title>OmerRS3 (Oryza meridionalis Reference Sequence Version 3).</title>
        <authorList>
            <person name="Zhang J."/>
            <person name="Kudrna D."/>
            <person name="Lee S."/>
            <person name="Talag J."/>
            <person name="Welchert J."/>
            <person name="Wing R.A."/>
        </authorList>
    </citation>
    <scope>NUCLEOTIDE SEQUENCE [LARGE SCALE GENOMIC DNA]</scope>
    <source>
        <strain evidence="2">cv. OR44</strain>
    </source>
</reference>
<feature type="region of interest" description="Disordered" evidence="1">
    <location>
        <begin position="37"/>
        <end position="79"/>
    </location>
</feature>